<organism evidence="2 3">
    <name type="scientific">Mycobacterium ostraviense</name>
    <dbReference type="NCBI Taxonomy" id="2738409"/>
    <lineage>
        <taxon>Bacteria</taxon>
        <taxon>Bacillati</taxon>
        <taxon>Actinomycetota</taxon>
        <taxon>Actinomycetes</taxon>
        <taxon>Mycobacteriales</taxon>
        <taxon>Mycobacteriaceae</taxon>
        <taxon>Mycobacterium</taxon>
    </lineage>
</organism>
<reference evidence="3" key="1">
    <citation type="submission" date="2016-04" db="EMBL/GenBank/DDBJ databases">
        <authorList>
            <person name="Strapagiel D."/>
            <person name="Borowka P."/>
            <person name="Marciniak B."/>
            <person name="Bakula Z."/>
            <person name="Van Ingen J."/>
            <person name="Safianowska A."/>
            <person name="Dziadek J."/>
            <person name="Jagielski T."/>
        </authorList>
    </citation>
    <scope>NUCLEOTIDE SEQUENCE [LARGE SCALE GENOMIC DNA]</scope>
    <source>
        <strain evidence="3">1010001458</strain>
    </source>
</reference>
<evidence type="ECO:0000313" key="3">
    <source>
        <dbReference type="Proteomes" id="UP000077342"/>
    </source>
</evidence>
<dbReference type="EMBL" id="LWCI01000173">
    <property type="protein sequence ID" value="KZS55964.1"/>
    <property type="molecule type" value="Genomic_DNA"/>
</dbReference>
<evidence type="ECO:0000256" key="1">
    <source>
        <dbReference type="SAM" id="MobiDB-lite"/>
    </source>
</evidence>
<feature type="region of interest" description="Disordered" evidence="1">
    <location>
        <begin position="68"/>
        <end position="97"/>
    </location>
</feature>
<dbReference type="AlphaFoldDB" id="A0A163U6C3"/>
<evidence type="ECO:0000313" key="2">
    <source>
        <dbReference type="EMBL" id="KZS55964.1"/>
    </source>
</evidence>
<dbReference type="Proteomes" id="UP000077342">
    <property type="component" value="Unassembled WGS sequence"/>
</dbReference>
<protein>
    <submittedName>
        <fullName evidence="2">Uncharacterized protein</fullName>
    </submittedName>
</protein>
<sequence>MATASVTRTCCTWRHSGSTPGFNYLGADPGFSARSARNPLSGPSSDIGDDNDWALVLSLFVVAASAGTSIPPSRTPMVSRPGRHSSTSRDRFRHPEH</sequence>
<feature type="compositionally biased region" description="Basic and acidic residues" evidence="1">
    <location>
        <begin position="87"/>
        <end position="97"/>
    </location>
</feature>
<accession>A0A163U6C3</accession>
<comment type="caution">
    <text evidence="2">The sequence shown here is derived from an EMBL/GenBank/DDBJ whole genome shotgun (WGS) entry which is preliminary data.</text>
</comment>
<proteinExistence type="predicted"/>
<name>A0A163U6C3_9MYCO</name>
<gene>
    <name evidence="2" type="ORF">A4G28_01360</name>
</gene>
<keyword evidence="3" id="KW-1185">Reference proteome</keyword>